<reference evidence="1 2" key="1">
    <citation type="journal article" date="2022" name="Plant J.">
        <title>Chromosome-level genome of Camellia lanceoleosa provides a valuable resource for understanding genome evolution and self-incompatibility.</title>
        <authorList>
            <person name="Gong W."/>
            <person name="Xiao S."/>
            <person name="Wang L."/>
            <person name="Liao Z."/>
            <person name="Chang Y."/>
            <person name="Mo W."/>
            <person name="Hu G."/>
            <person name="Li W."/>
            <person name="Zhao G."/>
            <person name="Zhu H."/>
            <person name="Hu X."/>
            <person name="Ji K."/>
            <person name="Xiang X."/>
            <person name="Song Q."/>
            <person name="Yuan D."/>
            <person name="Jin S."/>
            <person name="Zhang L."/>
        </authorList>
    </citation>
    <scope>NUCLEOTIDE SEQUENCE [LARGE SCALE GENOMIC DNA]</scope>
    <source>
        <strain evidence="1">SQ_2022a</strain>
    </source>
</reference>
<dbReference type="Proteomes" id="UP001060215">
    <property type="component" value="Chromosome 9"/>
</dbReference>
<protein>
    <submittedName>
        <fullName evidence="1">CASP-like protein 5B1</fullName>
    </submittedName>
</protein>
<organism evidence="1 2">
    <name type="scientific">Camellia lanceoleosa</name>
    <dbReference type="NCBI Taxonomy" id="1840588"/>
    <lineage>
        <taxon>Eukaryota</taxon>
        <taxon>Viridiplantae</taxon>
        <taxon>Streptophyta</taxon>
        <taxon>Embryophyta</taxon>
        <taxon>Tracheophyta</taxon>
        <taxon>Spermatophyta</taxon>
        <taxon>Magnoliopsida</taxon>
        <taxon>eudicotyledons</taxon>
        <taxon>Gunneridae</taxon>
        <taxon>Pentapetalae</taxon>
        <taxon>asterids</taxon>
        <taxon>Ericales</taxon>
        <taxon>Theaceae</taxon>
        <taxon>Camellia</taxon>
    </lineage>
</organism>
<proteinExistence type="predicted"/>
<accession>A0ACC0GVC6</accession>
<comment type="caution">
    <text evidence="1">The sequence shown here is derived from an EMBL/GenBank/DDBJ whole genome shotgun (WGS) entry which is preliminary data.</text>
</comment>
<evidence type="ECO:0000313" key="1">
    <source>
        <dbReference type="EMBL" id="KAI8005177.1"/>
    </source>
</evidence>
<gene>
    <name evidence="1" type="ORF">LOK49_LG08G03357</name>
</gene>
<sequence length="159" mass="16555">MNTAAHIHRPHLEEAAEEVGDGVGVKELEDEATASDAELESGCGIGSVAWEPLNAEADDEMVEDAAAMAESGSEPFADDGGSGGDGGGDSSSVEVDDEGSEFWFLIRTGLNFQKVDCSGTVSGLMLRIGQCLFASASIGVMVSAMGFSNYTTFWQSFNV</sequence>
<name>A0ACC0GVC6_9ERIC</name>
<evidence type="ECO:0000313" key="2">
    <source>
        <dbReference type="Proteomes" id="UP001060215"/>
    </source>
</evidence>
<keyword evidence="2" id="KW-1185">Reference proteome</keyword>
<dbReference type="EMBL" id="CM045766">
    <property type="protein sequence ID" value="KAI8005177.1"/>
    <property type="molecule type" value="Genomic_DNA"/>
</dbReference>